<dbReference type="InterPro" id="IPR016064">
    <property type="entry name" value="NAD/diacylglycerol_kinase_sf"/>
</dbReference>
<dbReference type="InterPro" id="IPR037135">
    <property type="entry name" value="DUF1653-like_dom_sf"/>
</dbReference>
<sequence length="154" mass="17981">MLPNYQNGTYLKKMQGDKRVHFKQCEKIWVQVRHPLFASIEGEIVSFTDLHINVEKNAARFILPKGLTGGDLLRLLFWKGGMNMDLIIGGVYEHYKGNKYCVIGLAKHSETLEEMIVYRKLYDDYGLWVRPKEMFLEGVMVEGNLIPRFRLLQE</sequence>
<gene>
    <name evidence="2" type="ORF">CLNEO_26860</name>
</gene>
<name>A0A136WBV0_9FIRM</name>
<evidence type="ECO:0000313" key="3">
    <source>
        <dbReference type="Proteomes" id="UP000070539"/>
    </source>
</evidence>
<dbReference type="Pfam" id="PF07866">
    <property type="entry name" value="DUF1653"/>
    <property type="match status" value="1"/>
</dbReference>
<reference evidence="2 3" key="1">
    <citation type="submission" date="2016-01" db="EMBL/GenBank/DDBJ databases">
        <title>Genome sequence of Clostridium neopropionicum X4, DSM-3847.</title>
        <authorList>
            <person name="Poehlein A."/>
            <person name="Beck M.H."/>
            <person name="Bengelsdorf F.R."/>
            <person name="Daniel R."/>
            <person name="Duerre P."/>
        </authorList>
    </citation>
    <scope>NUCLEOTIDE SEQUENCE [LARGE SCALE GENOMIC DNA]</scope>
    <source>
        <strain evidence="2 3">DSM-3847</strain>
    </source>
</reference>
<dbReference type="InterPro" id="IPR023387">
    <property type="entry name" value="DUF1653-like_dom"/>
</dbReference>
<dbReference type="EMBL" id="LRVM01000012">
    <property type="protein sequence ID" value="KXL51987.1"/>
    <property type="molecule type" value="Genomic_DNA"/>
</dbReference>
<dbReference type="Proteomes" id="UP000070539">
    <property type="component" value="Unassembled WGS sequence"/>
</dbReference>
<feature type="domain" description="DUF1653" evidence="1">
    <location>
        <begin position="90"/>
        <end position="150"/>
    </location>
</feature>
<protein>
    <recommendedName>
        <fullName evidence="1">DUF1653 domain-containing protein</fullName>
    </recommendedName>
</protein>
<comment type="caution">
    <text evidence="2">The sequence shown here is derived from an EMBL/GenBank/DDBJ whole genome shotgun (WGS) entry which is preliminary data.</text>
</comment>
<proteinExistence type="predicted"/>
<dbReference type="AlphaFoldDB" id="A0A136WBV0"/>
<organism evidence="2 3">
    <name type="scientific">Anaerotignum neopropionicum</name>
    <dbReference type="NCBI Taxonomy" id="36847"/>
    <lineage>
        <taxon>Bacteria</taxon>
        <taxon>Bacillati</taxon>
        <taxon>Bacillota</taxon>
        <taxon>Clostridia</taxon>
        <taxon>Lachnospirales</taxon>
        <taxon>Anaerotignaceae</taxon>
        <taxon>Anaerotignum</taxon>
    </lineage>
</organism>
<dbReference type="SUPFAM" id="SSF111331">
    <property type="entry name" value="NAD kinase/diacylglycerol kinase-like"/>
    <property type="match status" value="1"/>
</dbReference>
<accession>A0A136WBV0</accession>
<keyword evidence="3" id="KW-1185">Reference proteome</keyword>
<dbReference type="Gene3D" id="2.30.30.320">
    <property type="entry name" value="DUF1653-like domain"/>
    <property type="match status" value="1"/>
</dbReference>
<evidence type="ECO:0000313" key="2">
    <source>
        <dbReference type="EMBL" id="KXL51987.1"/>
    </source>
</evidence>
<evidence type="ECO:0000259" key="1">
    <source>
        <dbReference type="Pfam" id="PF07866"/>
    </source>
</evidence>